<dbReference type="EMBL" id="BAABJX010000036">
    <property type="protein sequence ID" value="GAA4838646.1"/>
    <property type="molecule type" value="Genomic_DNA"/>
</dbReference>
<reference evidence="5" key="1">
    <citation type="journal article" date="2019" name="Int. J. Syst. Evol. Microbiol.">
        <title>The Global Catalogue of Microorganisms (GCM) 10K type strain sequencing project: providing services to taxonomists for standard genome sequencing and annotation.</title>
        <authorList>
            <consortium name="The Broad Institute Genomics Platform"/>
            <consortium name="The Broad Institute Genome Sequencing Center for Infectious Disease"/>
            <person name="Wu L."/>
            <person name="Ma J."/>
        </authorList>
    </citation>
    <scope>NUCLEOTIDE SEQUENCE [LARGE SCALE GENOMIC DNA]</scope>
    <source>
        <strain evidence="5">JCM 18326</strain>
    </source>
</reference>
<dbReference type="InterPro" id="IPR036412">
    <property type="entry name" value="HAD-like_sf"/>
</dbReference>
<proteinExistence type="predicted"/>
<sequence>MKPHNLFCYILCCCSLFLGCNSKKAPTEESISTVAPKKTPLSSWHESKSKQAILDFVSVVTDSNHQDFVPIEDRIAVFDNDGTLWVEKPYYTQLKFALDRIKATSKEHPEWKKDPIVQAVLKDDLQAILKEGEKGLMKVVMYSHAGMTTEEFDQQVSSWLDTARHPKTQKKYTEMVYQPMIELIHYLQENQFKVYICSGGGIDFIRPWAYKVYNISKENVIGSSLKMAYEITPEGLVISRLPEINSINDKEIKPVNIQLHIGQKPIAAFGNSDGDLAMLSWTASGKNHSLMAFVHHTDSIREWQYDRDSHVGTFTKGLDSARSKGWTLIDMQRDWKVIYPYQKK</sequence>
<dbReference type="SUPFAM" id="SSF56784">
    <property type="entry name" value="HAD-like"/>
    <property type="match status" value="1"/>
</dbReference>
<keyword evidence="3" id="KW-0460">Magnesium</keyword>
<evidence type="ECO:0000256" key="1">
    <source>
        <dbReference type="ARBA" id="ARBA00022723"/>
    </source>
</evidence>
<accession>A0ABP9DIN0</accession>
<evidence type="ECO:0000313" key="5">
    <source>
        <dbReference type="Proteomes" id="UP001500298"/>
    </source>
</evidence>
<dbReference type="Proteomes" id="UP001500298">
    <property type="component" value="Unassembled WGS sequence"/>
</dbReference>
<evidence type="ECO:0000256" key="3">
    <source>
        <dbReference type="ARBA" id="ARBA00022842"/>
    </source>
</evidence>
<dbReference type="PANTHER" id="PTHR43344:SF13">
    <property type="entry name" value="PHOSPHATASE RV3661-RELATED"/>
    <property type="match status" value="1"/>
</dbReference>
<evidence type="ECO:0000256" key="2">
    <source>
        <dbReference type="ARBA" id="ARBA00022801"/>
    </source>
</evidence>
<dbReference type="CDD" id="cd01427">
    <property type="entry name" value="HAD_like"/>
    <property type="match status" value="1"/>
</dbReference>
<dbReference type="PANTHER" id="PTHR43344">
    <property type="entry name" value="PHOSPHOSERINE PHOSPHATASE"/>
    <property type="match status" value="1"/>
</dbReference>
<dbReference type="PROSITE" id="PS51257">
    <property type="entry name" value="PROKAR_LIPOPROTEIN"/>
    <property type="match status" value="1"/>
</dbReference>
<dbReference type="RefSeq" id="WP_345372273.1">
    <property type="nucleotide sequence ID" value="NZ_BAABJX010000036.1"/>
</dbReference>
<keyword evidence="2 4" id="KW-0378">Hydrolase</keyword>
<dbReference type="InterPro" id="IPR023214">
    <property type="entry name" value="HAD_sf"/>
</dbReference>
<name>A0ABP9DIN0_9BACT</name>
<dbReference type="Pfam" id="PF12710">
    <property type="entry name" value="HAD"/>
    <property type="match status" value="1"/>
</dbReference>
<comment type="caution">
    <text evidence="4">The sequence shown here is derived from an EMBL/GenBank/DDBJ whole genome shotgun (WGS) entry which is preliminary data.</text>
</comment>
<organism evidence="4 5">
    <name type="scientific">Algivirga pacifica</name>
    <dbReference type="NCBI Taxonomy" id="1162670"/>
    <lineage>
        <taxon>Bacteria</taxon>
        <taxon>Pseudomonadati</taxon>
        <taxon>Bacteroidota</taxon>
        <taxon>Cytophagia</taxon>
        <taxon>Cytophagales</taxon>
        <taxon>Flammeovirgaceae</taxon>
        <taxon>Algivirga</taxon>
    </lineage>
</organism>
<protein>
    <submittedName>
        <fullName evidence="4">HAD family hydrolase</fullName>
    </submittedName>
</protein>
<keyword evidence="5" id="KW-1185">Reference proteome</keyword>
<dbReference type="Gene3D" id="3.40.50.1000">
    <property type="entry name" value="HAD superfamily/HAD-like"/>
    <property type="match status" value="1"/>
</dbReference>
<keyword evidence="1" id="KW-0479">Metal-binding</keyword>
<dbReference type="GO" id="GO:0016787">
    <property type="term" value="F:hydrolase activity"/>
    <property type="evidence" value="ECO:0007669"/>
    <property type="project" value="UniProtKB-KW"/>
</dbReference>
<dbReference type="InterPro" id="IPR050582">
    <property type="entry name" value="HAD-like_SerB"/>
</dbReference>
<gene>
    <name evidence="4" type="ORF">GCM10023331_24850</name>
</gene>
<evidence type="ECO:0000313" key="4">
    <source>
        <dbReference type="EMBL" id="GAA4838646.1"/>
    </source>
</evidence>